<evidence type="ECO:0000256" key="1">
    <source>
        <dbReference type="SAM" id="Coils"/>
    </source>
</evidence>
<feature type="region of interest" description="Disordered" evidence="2">
    <location>
        <begin position="773"/>
        <end position="809"/>
    </location>
</feature>
<sequence length="809" mass="93959">MSSYRSSSQVSVYNYPEHLNPFYEDEQHKRLRFWKIKKSSNSNKNRDGGSGMRRGSFTFGSLRDLFSLGSFRGKKQSSTLGINNTSESPTLLRKDFITYNKEDEDKYASYNPHFRNTLDTDTFQRNTVYRSSLQNMNNAPNDLTFNRNNRYRSTIQNGASLQHISTLRHDGRYMYPSSITSTPKSRYLTDYTPRMTPGSSMNSISTNPFDDEYDDDNDENVEGTITSNNLTITENSMSSSSAKKPVKRKKRRAPQPPNVAIPKGTSENENIQIRITENGDSNNGLDELSRLTAEFESFVKNSQNDTHQQQHQTKLIIDEDEVITKHEKKAENQEIMTVERSQSRHVEKEETPQMSVDVERTISLNAEKIQSPSTTENVERITEHHVIVRDEIESVDKTIAIIQEDLKIKEIELKIKEDELRIKEALEEVNNNKTLQIEKVEAEKSRSRELSPEIQTLEVHEITTEIRKFPEFQRITPTPTPSREETPDYIPVPVREKFDVLRIEENEYDYKKPEDIKEEKLIVNTQVQEIKVIKPKERSSSPPIVVEREIQTKKGSHSTPIITEREIQPIQTTKVSQLPPLIVEREIQTKTLSQSSPIIYEREIHTKTLSQSPPIKEPRRDRTPIPLARTEIESKLTSQGFIKVDKPVKYNDFEKCVVYRQSSQNEDDEVVLRNEDQPPKVPERRRSVKDIIESINRSQQLLRINQPPSPQLPRKKYNFGEQKFSYHEKPAVAPKDNVLLKLQRQAESERRINILLDDLQDFSKENADIRRSHKFPVSERDTNNNSTSFPHERLSRDDINPIPKPRRVM</sequence>
<reference evidence="3" key="2">
    <citation type="submission" date="2022-10" db="EMBL/GenBank/DDBJ databases">
        <authorList>
            <consortium name="ENA_rothamsted_submissions"/>
            <consortium name="culmorum"/>
            <person name="King R."/>
        </authorList>
    </citation>
    <scope>NUCLEOTIDE SEQUENCE</scope>
</reference>
<feature type="coiled-coil region" evidence="1">
    <location>
        <begin position="399"/>
        <end position="443"/>
    </location>
</feature>
<evidence type="ECO:0000256" key="2">
    <source>
        <dbReference type="SAM" id="MobiDB-lite"/>
    </source>
</evidence>
<evidence type="ECO:0000313" key="4">
    <source>
        <dbReference type="Proteomes" id="UP001153620"/>
    </source>
</evidence>
<gene>
    <name evidence="3" type="ORF">CHIRRI_LOCUS1154</name>
</gene>
<evidence type="ECO:0000313" key="3">
    <source>
        <dbReference type="EMBL" id="CAG9798169.1"/>
    </source>
</evidence>
<dbReference type="OrthoDB" id="8117310at2759"/>
<feature type="compositionally biased region" description="Basic and acidic residues" evidence="2">
    <location>
        <begin position="773"/>
        <end position="782"/>
    </location>
</feature>
<accession>A0A9N9WLN7</accession>
<feature type="compositionally biased region" description="Basic and acidic residues" evidence="2">
    <location>
        <begin position="790"/>
        <end position="799"/>
    </location>
</feature>
<feature type="compositionally biased region" description="Basic residues" evidence="2">
    <location>
        <begin position="244"/>
        <end position="253"/>
    </location>
</feature>
<dbReference type="Proteomes" id="UP001153620">
    <property type="component" value="Chromosome 1"/>
</dbReference>
<feature type="compositionally biased region" description="Polar residues" evidence="2">
    <location>
        <begin position="223"/>
        <end position="237"/>
    </location>
</feature>
<keyword evidence="1" id="KW-0175">Coiled coil</keyword>
<dbReference type="AlphaFoldDB" id="A0A9N9WLN7"/>
<organism evidence="3 4">
    <name type="scientific">Chironomus riparius</name>
    <dbReference type="NCBI Taxonomy" id="315576"/>
    <lineage>
        <taxon>Eukaryota</taxon>
        <taxon>Metazoa</taxon>
        <taxon>Ecdysozoa</taxon>
        <taxon>Arthropoda</taxon>
        <taxon>Hexapoda</taxon>
        <taxon>Insecta</taxon>
        <taxon>Pterygota</taxon>
        <taxon>Neoptera</taxon>
        <taxon>Endopterygota</taxon>
        <taxon>Diptera</taxon>
        <taxon>Nematocera</taxon>
        <taxon>Chironomoidea</taxon>
        <taxon>Chironomidae</taxon>
        <taxon>Chironominae</taxon>
        <taxon>Chironomus</taxon>
    </lineage>
</organism>
<name>A0A9N9WLN7_9DIPT</name>
<keyword evidence="4" id="KW-1185">Reference proteome</keyword>
<proteinExistence type="predicted"/>
<reference evidence="3" key="1">
    <citation type="submission" date="2022-01" db="EMBL/GenBank/DDBJ databases">
        <authorList>
            <person name="King R."/>
        </authorList>
    </citation>
    <scope>NUCLEOTIDE SEQUENCE</scope>
</reference>
<dbReference type="EMBL" id="OU895877">
    <property type="protein sequence ID" value="CAG9798169.1"/>
    <property type="molecule type" value="Genomic_DNA"/>
</dbReference>
<feature type="region of interest" description="Disordered" evidence="2">
    <location>
        <begin position="216"/>
        <end position="270"/>
    </location>
</feature>
<protein>
    <submittedName>
        <fullName evidence="3">Uncharacterized protein</fullName>
    </submittedName>
</protein>